<comment type="caution">
    <text evidence="2">The sequence shown here is derived from an EMBL/GenBank/DDBJ whole genome shotgun (WGS) entry which is preliminary data.</text>
</comment>
<dbReference type="SUPFAM" id="SSF159234">
    <property type="entry name" value="FomD-like"/>
    <property type="match status" value="1"/>
</dbReference>
<reference evidence="3" key="1">
    <citation type="submission" date="2019-04" db="EMBL/GenBank/DDBJ databases">
        <title>Draft genome sequence of Pseudonocardiaceae bacterium SL3-2-4.</title>
        <authorList>
            <person name="Ningsih F."/>
            <person name="Yokota A."/>
            <person name="Sakai Y."/>
            <person name="Nanatani K."/>
            <person name="Yabe S."/>
            <person name="Oetari A."/>
            <person name="Sjamsuridzal W."/>
        </authorList>
    </citation>
    <scope>NUCLEOTIDE SEQUENCE [LARGE SCALE GENOMIC DNA]</scope>
    <source>
        <strain evidence="3">SL3-2-4</strain>
    </source>
</reference>
<dbReference type="Gene3D" id="2.40.380.10">
    <property type="entry name" value="FomD-like"/>
    <property type="match status" value="1"/>
</dbReference>
<dbReference type="Pfam" id="PF04167">
    <property type="entry name" value="DUF402"/>
    <property type="match status" value="1"/>
</dbReference>
<organism evidence="2 3">
    <name type="scientific">Gandjariella thermophila</name>
    <dbReference type="NCBI Taxonomy" id="1931992"/>
    <lineage>
        <taxon>Bacteria</taxon>
        <taxon>Bacillati</taxon>
        <taxon>Actinomycetota</taxon>
        <taxon>Actinomycetes</taxon>
        <taxon>Pseudonocardiales</taxon>
        <taxon>Pseudonocardiaceae</taxon>
        <taxon>Gandjariella</taxon>
    </lineage>
</organism>
<dbReference type="OrthoDB" id="5180714at2"/>
<evidence type="ECO:0000259" key="1">
    <source>
        <dbReference type="Pfam" id="PF04167"/>
    </source>
</evidence>
<evidence type="ECO:0000313" key="2">
    <source>
        <dbReference type="EMBL" id="GDY31081.1"/>
    </source>
</evidence>
<dbReference type="Proteomes" id="UP000298860">
    <property type="component" value="Unassembled WGS sequence"/>
</dbReference>
<dbReference type="InterPro" id="IPR035930">
    <property type="entry name" value="FomD-like_sf"/>
</dbReference>
<dbReference type="EMBL" id="BJFL01000011">
    <property type="protein sequence ID" value="GDY31081.1"/>
    <property type="molecule type" value="Genomic_DNA"/>
</dbReference>
<protein>
    <recommendedName>
        <fullName evidence="1">DUF402 domain-containing protein</fullName>
    </recommendedName>
</protein>
<feature type="domain" description="DUF402" evidence="1">
    <location>
        <begin position="89"/>
        <end position="154"/>
    </location>
</feature>
<sequence>MGTVTTPQLVDSIDTHTGVRSYSSGTTRQLTTCQVETWGLRVEAPTPEDPFVDSQVTWLFPDAGLRLTHERPRSRHGRGAPSTLTAVRVRRDGRSWRTTDLLLGLAVPGGSTPRIVRSEEFAAAVAGRVLRAEDADLALRTVHRTLEELSRHRHDMTAWLASHGVMATWPPQ</sequence>
<proteinExistence type="predicted"/>
<gene>
    <name evidence="2" type="ORF">GTS_27140</name>
</gene>
<name>A0A4D4J3K3_9PSEU</name>
<dbReference type="RefSeq" id="WP_137814170.1">
    <property type="nucleotide sequence ID" value="NZ_BJFL01000011.1"/>
</dbReference>
<keyword evidence="3" id="KW-1185">Reference proteome</keyword>
<dbReference type="AlphaFoldDB" id="A0A4D4J3K3"/>
<evidence type="ECO:0000313" key="3">
    <source>
        <dbReference type="Proteomes" id="UP000298860"/>
    </source>
</evidence>
<dbReference type="InterPro" id="IPR007295">
    <property type="entry name" value="DUF402"/>
</dbReference>
<accession>A0A4D4J3K3</accession>